<evidence type="ECO:0000256" key="2">
    <source>
        <dbReference type="ARBA" id="ARBA00022723"/>
    </source>
</evidence>
<evidence type="ECO:0000313" key="10">
    <source>
        <dbReference type="Proteomes" id="UP000799776"/>
    </source>
</evidence>
<keyword evidence="5" id="KW-0862">Zinc</keyword>
<dbReference type="InterPro" id="IPR036875">
    <property type="entry name" value="Znf_CCHC_sf"/>
</dbReference>
<dbReference type="InterPro" id="IPR051644">
    <property type="entry name" value="TRAMP_AT-DNA-binding"/>
</dbReference>
<evidence type="ECO:0000256" key="3">
    <source>
        <dbReference type="ARBA" id="ARBA00022737"/>
    </source>
</evidence>
<dbReference type="GO" id="GO:0003723">
    <property type="term" value="F:RNA binding"/>
    <property type="evidence" value="ECO:0007669"/>
    <property type="project" value="TreeGrafter"/>
</dbReference>
<dbReference type="AlphaFoldDB" id="A0A9P4LYS1"/>
<comment type="subcellular location">
    <subcellularLocation>
        <location evidence="1">Nucleus</location>
    </subcellularLocation>
</comment>
<gene>
    <name evidence="9" type="ORF">K490DRAFT_32610</name>
</gene>
<proteinExistence type="predicted"/>
<comment type="caution">
    <text evidence="9">The sequence shown here is derived from an EMBL/GenBank/DDBJ whole genome shotgun (WGS) entry which is preliminary data.</text>
</comment>
<feature type="non-terminal residue" evidence="9">
    <location>
        <position position="157"/>
    </location>
</feature>
<dbReference type="GO" id="GO:0071031">
    <property type="term" value="P:nuclear mRNA surveillance of mRNA 3'-end processing"/>
    <property type="evidence" value="ECO:0007669"/>
    <property type="project" value="TreeGrafter"/>
</dbReference>
<evidence type="ECO:0000313" key="9">
    <source>
        <dbReference type="EMBL" id="KAF2091886.1"/>
    </source>
</evidence>
<dbReference type="SMART" id="SM00343">
    <property type="entry name" value="ZnF_C2HC"/>
    <property type="match status" value="5"/>
</dbReference>
<keyword evidence="3" id="KW-0677">Repeat</keyword>
<dbReference type="EMBL" id="ML978711">
    <property type="protein sequence ID" value="KAF2091886.1"/>
    <property type="molecule type" value="Genomic_DNA"/>
</dbReference>
<evidence type="ECO:0000256" key="4">
    <source>
        <dbReference type="ARBA" id="ARBA00022771"/>
    </source>
</evidence>
<dbReference type="SUPFAM" id="SSF57756">
    <property type="entry name" value="Retrovirus zinc finger-like domains"/>
    <property type="match status" value="1"/>
</dbReference>
<evidence type="ECO:0000256" key="5">
    <source>
        <dbReference type="ARBA" id="ARBA00022833"/>
    </source>
</evidence>
<dbReference type="GO" id="GO:0071037">
    <property type="term" value="P:nuclear polyadenylation-dependent snRNA catabolic process"/>
    <property type="evidence" value="ECO:0007669"/>
    <property type="project" value="TreeGrafter"/>
</dbReference>
<reference evidence="9" key="1">
    <citation type="journal article" date="2020" name="Stud. Mycol.">
        <title>101 Dothideomycetes genomes: a test case for predicting lifestyles and emergence of pathogens.</title>
        <authorList>
            <person name="Haridas S."/>
            <person name="Albert R."/>
            <person name="Binder M."/>
            <person name="Bloem J."/>
            <person name="Labutti K."/>
            <person name="Salamov A."/>
            <person name="Andreopoulos B."/>
            <person name="Baker S."/>
            <person name="Barry K."/>
            <person name="Bills G."/>
            <person name="Bluhm B."/>
            <person name="Cannon C."/>
            <person name="Castanera R."/>
            <person name="Culley D."/>
            <person name="Daum C."/>
            <person name="Ezra D."/>
            <person name="Gonzalez J."/>
            <person name="Henrissat B."/>
            <person name="Kuo A."/>
            <person name="Liang C."/>
            <person name="Lipzen A."/>
            <person name="Lutzoni F."/>
            <person name="Magnuson J."/>
            <person name="Mondo S."/>
            <person name="Nolan M."/>
            <person name="Ohm R."/>
            <person name="Pangilinan J."/>
            <person name="Park H.-J."/>
            <person name="Ramirez L."/>
            <person name="Alfaro M."/>
            <person name="Sun H."/>
            <person name="Tritt A."/>
            <person name="Yoshinaga Y."/>
            <person name="Zwiers L.-H."/>
            <person name="Turgeon B."/>
            <person name="Goodwin S."/>
            <person name="Spatafora J."/>
            <person name="Crous P."/>
            <person name="Grigoriev I."/>
        </authorList>
    </citation>
    <scope>NUCLEOTIDE SEQUENCE</scope>
    <source>
        <strain evidence="9">CBS 121410</strain>
    </source>
</reference>
<protein>
    <recommendedName>
        <fullName evidence="8">CCHC-type domain-containing protein</fullName>
    </recommendedName>
</protein>
<dbReference type="PROSITE" id="PS50158">
    <property type="entry name" value="ZF_CCHC"/>
    <property type="match status" value="1"/>
</dbReference>
<dbReference type="PANTHER" id="PTHR46543">
    <property type="entry name" value="ZINC FINGER CCHC DOMAIN-CONTAINING PROTEIN 7"/>
    <property type="match status" value="1"/>
</dbReference>
<keyword evidence="4 7" id="KW-0863">Zinc-finger</keyword>
<evidence type="ECO:0000259" key="8">
    <source>
        <dbReference type="PROSITE" id="PS50158"/>
    </source>
</evidence>
<dbReference type="GO" id="GO:0008270">
    <property type="term" value="F:zinc ion binding"/>
    <property type="evidence" value="ECO:0007669"/>
    <property type="project" value="UniProtKB-KW"/>
</dbReference>
<sequence>MPSSVSSQGSPHRLAQLSREEVLLQNRYFGVVDGDAPTHCLTCADEGHMSDQCPTRTCAHCHSVDRHFSSSCPKIMKCTKCREHGHEWFDCPSKLARSKADGFLCDLCNENGHVEEECSMLWRTFDPAKIANLKMVDRIPAWCYECGSEKHWGDDCR</sequence>
<dbReference type="Gene3D" id="4.10.60.10">
    <property type="entry name" value="Zinc finger, CCHC-type"/>
    <property type="match status" value="1"/>
</dbReference>
<evidence type="ECO:0000256" key="7">
    <source>
        <dbReference type="PROSITE-ProRule" id="PRU00047"/>
    </source>
</evidence>
<evidence type="ECO:0000256" key="6">
    <source>
        <dbReference type="ARBA" id="ARBA00023242"/>
    </source>
</evidence>
<dbReference type="InterPro" id="IPR001878">
    <property type="entry name" value="Znf_CCHC"/>
</dbReference>
<organism evidence="9 10">
    <name type="scientific">Saccharata proteae CBS 121410</name>
    <dbReference type="NCBI Taxonomy" id="1314787"/>
    <lineage>
        <taxon>Eukaryota</taxon>
        <taxon>Fungi</taxon>
        <taxon>Dikarya</taxon>
        <taxon>Ascomycota</taxon>
        <taxon>Pezizomycotina</taxon>
        <taxon>Dothideomycetes</taxon>
        <taxon>Dothideomycetes incertae sedis</taxon>
        <taxon>Botryosphaeriales</taxon>
        <taxon>Saccharataceae</taxon>
        <taxon>Saccharata</taxon>
    </lineage>
</organism>
<keyword evidence="6" id="KW-0539">Nucleus</keyword>
<dbReference type="GO" id="GO:0031499">
    <property type="term" value="C:TRAMP complex"/>
    <property type="evidence" value="ECO:0007669"/>
    <property type="project" value="TreeGrafter"/>
</dbReference>
<dbReference type="PANTHER" id="PTHR46543:SF1">
    <property type="entry name" value="ZINC FINGER CCHC DOMAIN-CONTAINING PROTEIN 7"/>
    <property type="match status" value="1"/>
</dbReference>
<dbReference type="OrthoDB" id="7608935at2759"/>
<dbReference type="GO" id="GO:0071038">
    <property type="term" value="P:TRAMP-dependent tRNA surveillance pathway"/>
    <property type="evidence" value="ECO:0007669"/>
    <property type="project" value="TreeGrafter"/>
</dbReference>
<feature type="domain" description="CCHC-type" evidence="8">
    <location>
        <begin position="40"/>
        <end position="54"/>
    </location>
</feature>
<keyword evidence="10" id="KW-1185">Reference proteome</keyword>
<evidence type="ECO:0000256" key="1">
    <source>
        <dbReference type="ARBA" id="ARBA00004123"/>
    </source>
</evidence>
<dbReference type="GO" id="GO:0071039">
    <property type="term" value="P:nuclear polyadenylation-dependent CUT catabolic process"/>
    <property type="evidence" value="ECO:0007669"/>
    <property type="project" value="TreeGrafter"/>
</dbReference>
<name>A0A9P4LYS1_9PEZI</name>
<dbReference type="Proteomes" id="UP000799776">
    <property type="component" value="Unassembled WGS sequence"/>
</dbReference>
<dbReference type="GO" id="GO:0071035">
    <property type="term" value="P:nuclear polyadenylation-dependent rRNA catabolic process"/>
    <property type="evidence" value="ECO:0007669"/>
    <property type="project" value="TreeGrafter"/>
</dbReference>
<dbReference type="GO" id="GO:0071036">
    <property type="term" value="P:nuclear polyadenylation-dependent snoRNA catabolic process"/>
    <property type="evidence" value="ECO:0007669"/>
    <property type="project" value="TreeGrafter"/>
</dbReference>
<keyword evidence="2" id="KW-0479">Metal-binding</keyword>
<accession>A0A9P4LYS1</accession>